<reference evidence="2 3" key="1">
    <citation type="submission" date="2019-06" db="EMBL/GenBank/DDBJ databases">
        <title>Genome sequence of Deinococcus radiopugnans ATCC 19172.</title>
        <authorList>
            <person name="Maclea K.S."/>
            <person name="Maynard C.R."/>
        </authorList>
    </citation>
    <scope>NUCLEOTIDE SEQUENCE [LARGE SCALE GENOMIC DNA]</scope>
    <source>
        <strain evidence="2 3">ATCC 19172</strain>
    </source>
</reference>
<name>A0A5C4XV02_9DEIO</name>
<evidence type="ECO:0000313" key="2">
    <source>
        <dbReference type="EMBL" id="TNM67052.1"/>
    </source>
</evidence>
<dbReference type="GO" id="GO:0003677">
    <property type="term" value="F:DNA binding"/>
    <property type="evidence" value="ECO:0007669"/>
    <property type="project" value="InterPro"/>
</dbReference>
<evidence type="ECO:0000259" key="1">
    <source>
        <dbReference type="Pfam" id="PF13443"/>
    </source>
</evidence>
<protein>
    <submittedName>
        <fullName evidence="2">Helix-turn-helix transcriptional regulator</fullName>
    </submittedName>
</protein>
<dbReference type="OrthoDB" id="71951at2"/>
<proteinExistence type="predicted"/>
<dbReference type="Proteomes" id="UP000313988">
    <property type="component" value="Unassembled WGS sequence"/>
</dbReference>
<organism evidence="2 3">
    <name type="scientific">Deinococcus radiopugnans ATCC 19172</name>
    <dbReference type="NCBI Taxonomy" id="585398"/>
    <lineage>
        <taxon>Bacteria</taxon>
        <taxon>Thermotogati</taxon>
        <taxon>Deinococcota</taxon>
        <taxon>Deinococci</taxon>
        <taxon>Deinococcales</taxon>
        <taxon>Deinococcaceae</taxon>
        <taxon>Deinococcus</taxon>
    </lineage>
</organism>
<comment type="caution">
    <text evidence="2">The sequence shown here is derived from an EMBL/GenBank/DDBJ whole genome shotgun (WGS) entry which is preliminary data.</text>
</comment>
<dbReference type="InterPro" id="IPR001387">
    <property type="entry name" value="Cro/C1-type_HTH"/>
</dbReference>
<evidence type="ECO:0000313" key="3">
    <source>
        <dbReference type="Proteomes" id="UP000313988"/>
    </source>
</evidence>
<dbReference type="SUPFAM" id="SSF47413">
    <property type="entry name" value="lambda repressor-like DNA-binding domains"/>
    <property type="match status" value="1"/>
</dbReference>
<dbReference type="InterPro" id="IPR010982">
    <property type="entry name" value="Lambda_DNA-bd_dom_sf"/>
</dbReference>
<accession>A0A5C4XV02</accession>
<sequence length="185" mass="20101">MLFSGKRPHVSKSGSSPRFLPARTATLLKLSQGDDPVPHPPGDDPWPFPSQLGEVIHSRFCLFRGPGFRSSLGRVSPRAENYGGGMTLLTNNSTHFRPRTAPAQPAGAADEPTGTIVCVLSEVLGRHRVSQTALAQACGLRPATIHALYHDRTSSVTWDVLARLLVGLQALTHEPYEMGDVFRLR</sequence>
<feature type="domain" description="HTH cro/C1-type" evidence="1">
    <location>
        <begin position="120"/>
        <end position="164"/>
    </location>
</feature>
<dbReference type="Pfam" id="PF13443">
    <property type="entry name" value="HTH_26"/>
    <property type="match status" value="1"/>
</dbReference>
<dbReference type="AlphaFoldDB" id="A0A5C4XV02"/>
<dbReference type="EMBL" id="VDMO01000034">
    <property type="protein sequence ID" value="TNM67052.1"/>
    <property type="molecule type" value="Genomic_DNA"/>
</dbReference>
<gene>
    <name evidence="2" type="ORF">FHR04_18975</name>
</gene>